<dbReference type="InterPro" id="IPR025966">
    <property type="entry name" value="OppC_N"/>
</dbReference>
<dbReference type="InterPro" id="IPR003593">
    <property type="entry name" value="AAA+_ATPase"/>
</dbReference>
<comment type="similarity">
    <text evidence="11">Belongs to the binding-protein-dependent transport system permease family.</text>
</comment>
<keyword evidence="10 11" id="KW-0472">Membrane</keyword>
<evidence type="ECO:0000256" key="5">
    <source>
        <dbReference type="ARBA" id="ARBA00022475"/>
    </source>
</evidence>
<keyword evidence="8" id="KW-0067">ATP-binding</keyword>
<evidence type="ECO:0000259" key="13">
    <source>
        <dbReference type="PROSITE" id="PS50928"/>
    </source>
</evidence>
<comment type="similarity">
    <text evidence="3">Belongs to the ABC transporter superfamily.</text>
</comment>
<evidence type="ECO:0000256" key="2">
    <source>
        <dbReference type="ARBA" id="ARBA00004651"/>
    </source>
</evidence>
<dbReference type="SMART" id="SM00382">
    <property type="entry name" value="AAA"/>
    <property type="match status" value="1"/>
</dbReference>
<dbReference type="Pfam" id="PF00528">
    <property type="entry name" value="BPD_transp_1"/>
    <property type="match status" value="1"/>
</dbReference>
<dbReference type="InterPro" id="IPR027417">
    <property type="entry name" value="P-loop_NTPase"/>
</dbReference>
<dbReference type="InterPro" id="IPR035906">
    <property type="entry name" value="MetI-like_sf"/>
</dbReference>
<dbReference type="InterPro" id="IPR000515">
    <property type="entry name" value="MetI-like"/>
</dbReference>
<keyword evidence="6 11" id="KW-0812">Transmembrane</keyword>
<keyword evidence="7" id="KW-0547">Nucleotide-binding</keyword>
<proteinExistence type="inferred from homology"/>
<keyword evidence="4 11" id="KW-0813">Transport</keyword>
<organism evidence="14 15">
    <name type="scientific">Marinibaculum pumilum</name>
    <dbReference type="NCBI Taxonomy" id="1766165"/>
    <lineage>
        <taxon>Bacteria</taxon>
        <taxon>Pseudomonadati</taxon>
        <taxon>Pseudomonadota</taxon>
        <taxon>Alphaproteobacteria</taxon>
        <taxon>Rhodospirillales</taxon>
        <taxon>Rhodospirillaceae</taxon>
        <taxon>Marinibaculum</taxon>
    </lineage>
</organism>
<evidence type="ECO:0000256" key="4">
    <source>
        <dbReference type="ARBA" id="ARBA00022448"/>
    </source>
</evidence>
<dbReference type="RefSeq" id="WP_379901464.1">
    <property type="nucleotide sequence ID" value="NZ_JBHRTR010000028.1"/>
</dbReference>
<dbReference type="Pfam" id="PF00005">
    <property type="entry name" value="ABC_tran"/>
    <property type="match status" value="1"/>
</dbReference>
<evidence type="ECO:0000256" key="7">
    <source>
        <dbReference type="ARBA" id="ARBA00022741"/>
    </source>
</evidence>
<accession>A0ABV7L1C0</accession>
<reference evidence="15" key="1">
    <citation type="journal article" date="2019" name="Int. J. Syst. Evol. Microbiol.">
        <title>The Global Catalogue of Microorganisms (GCM) 10K type strain sequencing project: providing services to taxonomists for standard genome sequencing and annotation.</title>
        <authorList>
            <consortium name="The Broad Institute Genomics Platform"/>
            <consortium name="The Broad Institute Genome Sequencing Center for Infectious Disease"/>
            <person name="Wu L."/>
            <person name="Ma J."/>
        </authorList>
    </citation>
    <scope>NUCLEOTIDE SEQUENCE [LARGE SCALE GENOMIC DNA]</scope>
    <source>
        <strain evidence="15">KCTC 42964</strain>
    </source>
</reference>
<feature type="transmembrane region" description="Helical" evidence="11">
    <location>
        <begin position="21"/>
        <end position="44"/>
    </location>
</feature>
<dbReference type="PANTHER" id="PTHR43297">
    <property type="entry name" value="OLIGOPEPTIDE TRANSPORT ATP-BINDING PROTEIN APPD"/>
    <property type="match status" value="1"/>
</dbReference>
<name>A0ABV7L1C0_9PROT</name>
<feature type="domain" description="ABC transmembrane type-1" evidence="13">
    <location>
        <begin position="85"/>
        <end position="274"/>
    </location>
</feature>
<protein>
    <submittedName>
        <fullName evidence="14">Dipeptide/oligopeptide/nickel ABC transporter permease/ATP-binding protein</fullName>
    </submittedName>
</protein>
<feature type="transmembrane region" description="Helical" evidence="11">
    <location>
        <begin position="87"/>
        <end position="112"/>
    </location>
</feature>
<dbReference type="PANTHER" id="PTHR43297:SF2">
    <property type="entry name" value="DIPEPTIDE TRANSPORT ATP-BINDING PROTEIN DPPD"/>
    <property type="match status" value="1"/>
</dbReference>
<evidence type="ECO:0000256" key="8">
    <source>
        <dbReference type="ARBA" id="ARBA00022840"/>
    </source>
</evidence>
<dbReference type="InterPro" id="IPR003439">
    <property type="entry name" value="ABC_transporter-like_ATP-bd"/>
</dbReference>
<gene>
    <name evidence="14" type="ORF">ACFOGJ_14220</name>
</gene>
<dbReference type="EMBL" id="JBHRTR010000028">
    <property type="protein sequence ID" value="MFC3228395.1"/>
    <property type="molecule type" value="Genomic_DNA"/>
</dbReference>
<evidence type="ECO:0000313" key="15">
    <source>
        <dbReference type="Proteomes" id="UP001595528"/>
    </source>
</evidence>
<dbReference type="Proteomes" id="UP001595528">
    <property type="component" value="Unassembled WGS sequence"/>
</dbReference>
<dbReference type="PROSITE" id="PS50928">
    <property type="entry name" value="ABC_TM1"/>
    <property type="match status" value="1"/>
</dbReference>
<feature type="transmembrane region" description="Helical" evidence="11">
    <location>
        <begin position="250"/>
        <end position="274"/>
    </location>
</feature>
<dbReference type="SUPFAM" id="SSF161098">
    <property type="entry name" value="MetI-like"/>
    <property type="match status" value="1"/>
</dbReference>
<dbReference type="SUPFAM" id="SSF52540">
    <property type="entry name" value="P-loop containing nucleoside triphosphate hydrolases"/>
    <property type="match status" value="1"/>
</dbReference>
<dbReference type="CDD" id="cd06261">
    <property type="entry name" value="TM_PBP2"/>
    <property type="match status" value="1"/>
</dbReference>
<dbReference type="Gene3D" id="1.10.3720.10">
    <property type="entry name" value="MetI-like"/>
    <property type="match status" value="1"/>
</dbReference>
<dbReference type="Pfam" id="PF08352">
    <property type="entry name" value="oligo_HPY"/>
    <property type="match status" value="1"/>
</dbReference>
<comment type="caution">
    <text evidence="14">The sequence shown here is derived from an EMBL/GenBank/DDBJ whole genome shotgun (WGS) entry which is preliminary data.</text>
</comment>
<evidence type="ECO:0000313" key="14">
    <source>
        <dbReference type="EMBL" id="MFC3228395.1"/>
    </source>
</evidence>
<dbReference type="CDD" id="cd03257">
    <property type="entry name" value="ABC_NikE_OppD_transporters"/>
    <property type="match status" value="1"/>
</dbReference>
<evidence type="ECO:0000256" key="9">
    <source>
        <dbReference type="ARBA" id="ARBA00022989"/>
    </source>
</evidence>
<dbReference type="InterPro" id="IPR050388">
    <property type="entry name" value="ABC_Ni/Peptide_Import"/>
</dbReference>
<evidence type="ECO:0000256" key="3">
    <source>
        <dbReference type="ARBA" id="ARBA00005417"/>
    </source>
</evidence>
<sequence length="634" mass="65526">MSQVPGHRDGRPGTLRLLLANPLAAAGLAVLALVALVALAAPLLPLPDPAATALGQRLLPPLSPGHPLGTDALGRDLLSRLVWGTRLSLAVALAATLAAALLGSLTGLVAGFAGGAVDGGLMRFVDLLMAFPYILLALAIVAVLGPGLFHALLAIAAVNVPFFARTVRGATLGLARRDFVDAARLGGAGPLALLATEILPNVLPVIVVTASTSFGWMILETAGLSFLGLGAQPPLADLGAMLGEARKVMFIAPHVSLVPGVMVFVIVMAINLAGDGLRDALDPRLRSGVPARPAAATEVRRDPAAMSSAADPDLPLQVTGLRTEFRLGRRSLPAVAGVDLALPPGARLGLVGESGSGKSATALSLLRLVPSPPGCITAGQVRMQGRDVLAMGREELRALRGGRLAMVFQDPMSSLHPMHRIGDQVAEALRAHAPIGRREARRRAADLLARVRIPAAERRLDAWPHELSGGMRQRVAIAIALANDPAVLVADEATTALDVTVQAQVLALLHRLTEDRGTALLFISHDLALVGALCDRIAVLYAGQVVEEGPAAALLAAPAHPYTAKLLDCLPRRGGGADPIAGLPPAPDNLPPGCAFAPRCPHVQPPCSEGPVALDRLAPDRAARCLFPLAGDRR</sequence>
<keyword evidence="5" id="KW-1003">Cell membrane</keyword>
<evidence type="ECO:0000259" key="12">
    <source>
        <dbReference type="PROSITE" id="PS50893"/>
    </source>
</evidence>
<feature type="domain" description="ABC transporter" evidence="12">
    <location>
        <begin position="316"/>
        <end position="567"/>
    </location>
</feature>
<dbReference type="NCBIfam" id="TIGR01727">
    <property type="entry name" value="oligo_HPY"/>
    <property type="match status" value="1"/>
</dbReference>
<evidence type="ECO:0000256" key="11">
    <source>
        <dbReference type="RuleBase" id="RU363032"/>
    </source>
</evidence>
<dbReference type="InterPro" id="IPR013563">
    <property type="entry name" value="Oligopep_ABC_C"/>
</dbReference>
<feature type="transmembrane region" description="Helical" evidence="11">
    <location>
        <begin position="205"/>
        <end position="229"/>
    </location>
</feature>
<dbReference type="Gene3D" id="3.40.50.300">
    <property type="entry name" value="P-loop containing nucleotide triphosphate hydrolases"/>
    <property type="match status" value="1"/>
</dbReference>
<dbReference type="PROSITE" id="PS00211">
    <property type="entry name" value="ABC_TRANSPORTER_1"/>
    <property type="match status" value="1"/>
</dbReference>
<evidence type="ECO:0000256" key="10">
    <source>
        <dbReference type="ARBA" id="ARBA00023136"/>
    </source>
</evidence>
<dbReference type="InterPro" id="IPR017871">
    <property type="entry name" value="ABC_transporter-like_CS"/>
</dbReference>
<evidence type="ECO:0000256" key="1">
    <source>
        <dbReference type="ARBA" id="ARBA00004417"/>
    </source>
</evidence>
<evidence type="ECO:0000256" key="6">
    <source>
        <dbReference type="ARBA" id="ARBA00022692"/>
    </source>
</evidence>
<keyword evidence="15" id="KW-1185">Reference proteome</keyword>
<comment type="subcellular location">
    <subcellularLocation>
        <location evidence="1">Cell inner membrane</location>
        <topology evidence="1">Peripheral membrane protein</topology>
    </subcellularLocation>
    <subcellularLocation>
        <location evidence="2 11">Cell membrane</location>
        <topology evidence="2 11">Multi-pass membrane protein</topology>
    </subcellularLocation>
</comment>
<dbReference type="Pfam" id="PF12911">
    <property type="entry name" value="OppC_N"/>
    <property type="match status" value="1"/>
</dbReference>
<dbReference type="PROSITE" id="PS50893">
    <property type="entry name" value="ABC_TRANSPORTER_2"/>
    <property type="match status" value="1"/>
</dbReference>
<keyword evidence="9 11" id="KW-1133">Transmembrane helix</keyword>